<gene>
    <name evidence="1" type="ORF">ERL59_09405</name>
</gene>
<organism evidence="1 2">
    <name type="scientific">Chengkuizengella marina</name>
    <dbReference type="NCBI Taxonomy" id="2507566"/>
    <lineage>
        <taxon>Bacteria</taxon>
        <taxon>Bacillati</taxon>
        <taxon>Bacillota</taxon>
        <taxon>Bacilli</taxon>
        <taxon>Bacillales</taxon>
        <taxon>Paenibacillaceae</taxon>
        <taxon>Chengkuizengella</taxon>
    </lineage>
</organism>
<reference evidence="1 2" key="1">
    <citation type="submission" date="2019-01" db="EMBL/GenBank/DDBJ databases">
        <title>Chengkuizengella sp. nov., isolated from deep-sea sediment of East Pacific Ocean.</title>
        <authorList>
            <person name="Yang J."/>
            <person name="Lai Q."/>
            <person name="Shao Z."/>
        </authorList>
    </citation>
    <scope>NUCLEOTIDE SEQUENCE [LARGE SCALE GENOMIC DNA]</scope>
    <source>
        <strain evidence="1 2">YPA3-1-1</strain>
    </source>
</reference>
<name>A0A6N9Q2Z2_9BACL</name>
<sequence>MLEPWWVISNHMEESLNKELIKELSPNHCLYGKKTVAVAKRQDNDDVVYWIYELNKYVVVHLTYSRENSSEYPKTQLFTLNELKKYCENVSNYY</sequence>
<evidence type="ECO:0000313" key="2">
    <source>
        <dbReference type="Proteomes" id="UP000448943"/>
    </source>
</evidence>
<dbReference type="Proteomes" id="UP000448943">
    <property type="component" value="Unassembled WGS sequence"/>
</dbReference>
<accession>A0A6N9Q2Z2</accession>
<evidence type="ECO:0000313" key="1">
    <source>
        <dbReference type="EMBL" id="NBI29175.1"/>
    </source>
</evidence>
<dbReference type="AlphaFoldDB" id="A0A6N9Q2Z2"/>
<proteinExistence type="predicted"/>
<protein>
    <submittedName>
        <fullName evidence="1">Uncharacterized protein</fullName>
    </submittedName>
</protein>
<keyword evidence="2" id="KW-1185">Reference proteome</keyword>
<dbReference type="EMBL" id="SIJB01000022">
    <property type="protein sequence ID" value="NBI29175.1"/>
    <property type="molecule type" value="Genomic_DNA"/>
</dbReference>
<comment type="caution">
    <text evidence="1">The sequence shown here is derived from an EMBL/GenBank/DDBJ whole genome shotgun (WGS) entry which is preliminary data.</text>
</comment>
<dbReference type="OrthoDB" id="215765at2"/>